<dbReference type="EMBL" id="KV407457">
    <property type="protein sequence ID" value="KZF23533.1"/>
    <property type="molecule type" value="Genomic_DNA"/>
</dbReference>
<dbReference type="InParanoid" id="A0A165HHN5"/>
<dbReference type="RefSeq" id="XP_018189088.1">
    <property type="nucleotide sequence ID" value="XM_018332385.1"/>
</dbReference>
<dbReference type="Proteomes" id="UP000076632">
    <property type="component" value="Unassembled WGS sequence"/>
</dbReference>
<dbReference type="AlphaFoldDB" id="A0A165HHN5"/>
<evidence type="ECO:0000313" key="1">
    <source>
        <dbReference type="EMBL" id="KZF23533.1"/>
    </source>
</evidence>
<reference evidence="1 2" key="1">
    <citation type="journal article" date="2016" name="Fungal Biol.">
        <title>The genome of Xylona heveae provides a window into fungal endophytism.</title>
        <authorList>
            <person name="Gazis R."/>
            <person name="Kuo A."/>
            <person name="Riley R."/>
            <person name="LaButti K."/>
            <person name="Lipzen A."/>
            <person name="Lin J."/>
            <person name="Amirebrahimi M."/>
            <person name="Hesse C.N."/>
            <person name="Spatafora J.W."/>
            <person name="Henrissat B."/>
            <person name="Hainaut M."/>
            <person name="Grigoriev I.V."/>
            <person name="Hibbett D.S."/>
        </authorList>
    </citation>
    <scope>NUCLEOTIDE SEQUENCE [LARGE SCALE GENOMIC DNA]</scope>
    <source>
        <strain evidence="1 2">TC161</strain>
    </source>
</reference>
<accession>A0A165HHN5</accession>
<proteinExistence type="predicted"/>
<sequence>MPRPTDRKDVLDKLKRTIAEGKVIVGAGAGRNRGREAARGPPLTLSQELACLPSSSKRVERI</sequence>
<evidence type="ECO:0000313" key="2">
    <source>
        <dbReference type="Proteomes" id="UP000076632"/>
    </source>
</evidence>
<name>A0A165HHN5_XYLHT</name>
<protein>
    <submittedName>
        <fullName evidence="1">Uncharacterized protein</fullName>
    </submittedName>
</protein>
<keyword evidence="2" id="KW-1185">Reference proteome</keyword>
<gene>
    <name evidence="1" type="ORF">L228DRAFT_246307</name>
</gene>
<organism evidence="1 2">
    <name type="scientific">Xylona heveae (strain CBS 132557 / TC161)</name>
    <dbReference type="NCBI Taxonomy" id="1328760"/>
    <lineage>
        <taxon>Eukaryota</taxon>
        <taxon>Fungi</taxon>
        <taxon>Dikarya</taxon>
        <taxon>Ascomycota</taxon>
        <taxon>Pezizomycotina</taxon>
        <taxon>Xylonomycetes</taxon>
        <taxon>Xylonales</taxon>
        <taxon>Xylonaceae</taxon>
        <taxon>Xylona</taxon>
    </lineage>
</organism>
<dbReference type="GeneID" id="28897522"/>